<sequence length="354" mass="38678">MDEPAPQRGAAGKAAKPAAPPPPAVRPRYLAAVFGSALGALALFYGALFTLRATENLPPPAFSNSICVDEKLAFHREHPIGDPNLLVIGSSVAWRHFDGAVLVQDSPTVKPLNGAFCGLSVNQTRYVADWFLDRRPSIQDVLLITSPQDFENCTTTRTALFDAEDVEDYVLARGTPWGYYLRYFDIFSLARNASEIAAKRSGENWVDPLVFDPYGGGPLHTRKSRETPLYGMVKQLDDACFDALGRLSARLQKEGRRLMVASTPLNPEWKESGDPSGRTVAVFTRRIRETLANNALAEFWDGDAAQVVGPAGFFDAIHLRWSAAKTYTAALAKALHPGITSTPRAMTKTEGNKL</sequence>
<proteinExistence type="predicted"/>
<protein>
    <recommendedName>
        <fullName evidence="5">SGNH/GDSL hydrolase family protein</fullName>
    </recommendedName>
</protein>
<reference evidence="3 4" key="1">
    <citation type="submission" date="2019-03" db="EMBL/GenBank/DDBJ databases">
        <title>Roseomonas sp. a novel Roseomonas species isolated from Sea whip Gorgonian.</title>
        <authorList>
            <person name="Li F."/>
            <person name="Pan X."/>
            <person name="Huang S."/>
            <person name="Li Z."/>
            <person name="Meng B."/>
        </authorList>
    </citation>
    <scope>NUCLEOTIDE SEQUENCE [LARGE SCALE GENOMIC DNA]</scope>
    <source>
        <strain evidence="3 4">M0104</strain>
    </source>
</reference>
<feature type="transmembrane region" description="Helical" evidence="2">
    <location>
        <begin position="29"/>
        <end position="51"/>
    </location>
</feature>
<dbReference type="OrthoDB" id="8259886at2"/>
<keyword evidence="2" id="KW-1133">Transmembrane helix</keyword>
<feature type="region of interest" description="Disordered" evidence="1">
    <location>
        <begin position="1"/>
        <end position="22"/>
    </location>
</feature>
<evidence type="ECO:0000256" key="1">
    <source>
        <dbReference type="SAM" id="MobiDB-lite"/>
    </source>
</evidence>
<dbReference type="Proteomes" id="UP000460715">
    <property type="component" value="Unassembled WGS sequence"/>
</dbReference>
<comment type="caution">
    <text evidence="3">The sequence shown here is derived from an EMBL/GenBank/DDBJ whole genome shotgun (WGS) entry which is preliminary data.</text>
</comment>
<accession>A0A845BC52</accession>
<evidence type="ECO:0000313" key="4">
    <source>
        <dbReference type="Proteomes" id="UP000460715"/>
    </source>
</evidence>
<evidence type="ECO:0008006" key="5">
    <source>
        <dbReference type="Google" id="ProtNLM"/>
    </source>
</evidence>
<dbReference type="RefSeq" id="WP_160937616.1">
    <property type="nucleotide sequence ID" value="NZ_SNVJ01000011.1"/>
</dbReference>
<keyword evidence="2" id="KW-0812">Transmembrane</keyword>
<keyword evidence="2" id="KW-0472">Membrane</keyword>
<organism evidence="3 4">
    <name type="scientific">Teichococcus coralli</name>
    <dbReference type="NCBI Taxonomy" id="2545983"/>
    <lineage>
        <taxon>Bacteria</taxon>
        <taxon>Pseudomonadati</taxon>
        <taxon>Pseudomonadota</taxon>
        <taxon>Alphaproteobacteria</taxon>
        <taxon>Acetobacterales</taxon>
        <taxon>Roseomonadaceae</taxon>
        <taxon>Roseomonas</taxon>
    </lineage>
</organism>
<dbReference type="AlphaFoldDB" id="A0A845BC52"/>
<dbReference type="EMBL" id="SNVJ01000011">
    <property type="protein sequence ID" value="MXP64435.1"/>
    <property type="molecule type" value="Genomic_DNA"/>
</dbReference>
<evidence type="ECO:0000256" key="2">
    <source>
        <dbReference type="SAM" id="Phobius"/>
    </source>
</evidence>
<feature type="compositionally biased region" description="Low complexity" evidence="1">
    <location>
        <begin position="1"/>
        <end position="17"/>
    </location>
</feature>
<keyword evidence="4" id="KW-1185">Reference proteome</keyword>
<gene>
    <name evidence="3" type="ORF">E0493_13875</name>
</gene>
<name>A0A845BC52_9PROT</name>
<evidence type="ECO:0000313" key="3">
    <source>
        <dbReference type="EMBL" id="MXP64435.1"/>
    </source>
</evidence>